<dbReference type="InterPro" id="IPR017438">
    <property type="entry name" value="ATP-NAD_kinase_N"/>
</dbReference>
<dbReference type="InterPro" id="IPR005218">
    <property type="entry name" value="Diacylglycerol/lipid_kinase"/>
</dbReference>
<dbReference type="OrthoDB" id="9786026at2"/>
<evidence type="ECO:0000256" key="2">
    <source>
        <dbReference type="ARBA" id="ARBA00022516"/>
    </source>
</evidence>
<gene>
    <name evidence="13" type="ORF">B0I18_10326</name>
</gene>
<evidence type="ECO:0000256" key="4">
    <source>
        <dbReference type="ARBA" id="ARBA00022723"/>
    </source>
</evidence>
<dbReference type="PANTHER" id="PTHR12358">
    <property type="entry name" value="SPHINGOSINE KINASE"/>
    <property type="match status" value="1"/>
</dbReference>
<dbReference type="PANTHER" id="PTHR12358:SF106">
    <property type="entry name" value="LIPID KINASE YEGS"/>
    <property type="match status" value="1"/>
</dbReference>
<accession>A0A2P8D5H5</accession>
<dbReference type="SUPFAM" id="SSF111331">
    <property type="entry name" value="NAD kinase/diacylglycerol kinase-like"/>
    <property type="match status" value="1"/>
</dbReference>
<dbReference type="GO" id="GO:0008654">
    <property type="term" value="P:phospholipid biosynthetic process"/>
    <property type="evidence" value="ECO:0007669"/>
    <property type="project" value="UniProtKB-KW"/>
</dbReference>
<dbReference type="InterPro" id="IPR050187">
    <property type="entry name" value="Lipid_Phosphate_FormReg"/>
</dbReference>
<evidence type="ECO:0000256" key="5">
    <source>
        <dbReference type="ARBA" id="ARBA00022741"/>
    </source>
</evidence>
<evidence type="ECO:0000313" key="13">
    <source>
        <dbReference type="EMBL" id="PSK92449.1"/>
    </source>
</evidence>
<evidence type="ECO:0000256" key="10">
    <source>
        <dbReference type="ARBA" id="ARBA00023209"/>
    </source>
</evidence>
<keyword evidence="9" id="KW-0443">Lipid metabolism</keyword>
<keyword evidence="3" id="KW-0808">Transferase</keyword>
<dbReference type="GO" id="GO:0046872">
    <property type="term" value="F:metal ion binding"/>
    <property type="evidence" value="ECO:0007669"/>
    <property type="project" value="UniProtKB-KW"/>
</dbReference>
<evidence type="ECO:0000256" key="9">
    <source>
        <dbReference type="ARBA" id="ARBA00023098"/>
    </source>
</evidence>
<sequence>MTTTTITPKPKLLFIINEGSGNQDIDFGKAIDDFFSNKPGIPVEKIQLQQPIDCDALEARIKASNAGTVIAVGGDGTIKLVAGMITGTDMALGILPAGSANGMARELGIPPDPVKALELICNGQPKAIHMTRINNELCIHLGDIGFNAFIVKKFETLGQRGIWGYVKAAWKVLWQHSRMQAEFHIEGKQIQRAAVMIVIANATKYGTGVTINPLGRLDDEFFEIVIIRKISVLEILKMNLTRLPLNAKKTEVYQARSVEIRSRKKVHFQVDGEYLGKTNHLSAEILPASIRVIYPGTEPHA</sequence>
<comment type="cofactor">
    <cofactor evidence="1">
        <name>Mg(2+)</name>
        <dbReference type="ChEBI" id="CHEBI:18420"/>
    </cofactor>
</comment>
<evidence type="ECO:0000256" key="11">
    <source>
        <dbReference type="ARBA" id="ARBA00023264"/>
    </source>
</evidence>
<dbReference type="InterPro" id="IPR001206">
    <property type="entry name" value="Diacylglycerol_kinase_cat_dom"/>
</dbReference>
<dbReference type="Pfam" id="PF00781">
    <property type="entry name" value="DAGK_cat"/>
    <property type="match status" value="1"/>
</dbReference>
<keyword evidence="8" id="KW-0460">Magnesium</keyword>
<dbReference type="AlphaFoldDB" id="A0A2P8D5H5"/>
<evidence type="ECO:0000313" key="14">
    <source>
        <dbReference type="Proteomes" id="UP000240572"/>
    </source>
</evidence>
<keyword evidence="14" id="KW-1185">Reference proteome</keyword>
<keyword evidence="5" id="KW-0547">Nucleotide-binding</keyword>
<organism evidence="13 14">
    <name type="scientific">Taibaiella chishuiensis</name>
    <dbReference type="NCBI Taxonomy" id="1434707"/>
    <lineage>
        <taxon>Bacteria</taxon>
        <taxon>Pseudomonadati</taxon>
        <taxon>Bacteroidota</taxon>
        <taxon>Chitinophagia</taxon>
        <taxon>Chitinophagales</taxon>
        <taxon>Chitinophagaceae</taxon>
        <taxon>Taibaiella</taxon>
    </lineage>
</organism>
<dbReference type="EMBL" id="PYGD01000003">
    <property type="protein sequence ID" value="PSK92449.1"/>
    <property type="molecule type" value="Genomic_DNA"/>
</dbReference>
<dbReference type="InterPro" id="IPR045540">
    <property type="entry name" value="YegS/DAGK_C"/>
</dbReference>
<proteinExistence type="predicted"/>
<dbReference type="Pfam" id="PF19279">
    <property type="entry name" value="YegS_C"/>
    <property type="match status" value="1"/>
</dbReference>
<reference evidence="13 14" key="1">
    <citation type="submission" date="2018-03" db="EMBL/GenBank/DDBJ databases">
        <title>Genomic Encyclopedia of Type Strains, Phase III (KMG-III): the genomes of soil and plant-associated and newly described type strains.</title>
        <authorList>
            <person name="Whitman W."/>
        </authorList>
    </citation>
    <scope>NUCLEOTIDE SEQUENCE [LARGE SCALE GENOMIC DNA]</scope>
    <source>
        <strain evidence="13 14">CGMCC 1.12700</strain>
    </source>
</reference>
<dbReference type="Gene3D" id="3.40.50.10330">
    <property type="entry name" value="Probable inorganic polyphosphate/atp-NAD kinase, domain 1"/>
    <property type="match status" value="1"/>
</dbReference>
<evidence type="ECO:0000256" key="1">
    <source>
        <dbReference type="ARBA" id="ARBA00001946"/>
    </source>
</evidence>
<name>A0A2P8D5H5_9BACT</name>
<evidence type="ECO:0000256" key="7">
    <source>
        <dbReference type="ARBA" id="ARBA00022840"/>
    </source>
</evidence>
<dbReference type="RefSeq" id="WP_106522642.1">
    <property type="nucleotide sequence ID" value="NZ_PYGD01000003.1"/>
</dbReference>
<dbReference type="SMART" id="SM00046">
    <property type="entry name" value="DAGKc"/>
    <property type="match status" value="1"/>
</dbReference>
<dbReference type="GO" id="GO:0016301">
    <property type="term" value="F:kinase activity"/>
    <property type="evidence" value="ECO:0007669"/>
    <property type="project" value="UniProtKB-KW"/>
</dbReference>
<dbReference type="GO" id="GO:0005524">
    <property type="term" value="F:ATP binding"/>
    <property type="evidence" value="ECO:0007669"/>
    <property type="project" value="UniProtKB-KW"/>
</dbReference>
<evidence type="ECO:0000256" key="6">
    <source>
        <dbReference type="ARBA" id="ARBA00022777"/>
    </source>
</evidence>
<evidence type="ECO:0000256" key="3">
    <source>
        <dbReference type="ARBA" id="ARBA00022679"/>
    </source>
</evidence>
<dbReference type="Proteomes" id="UP000240572">
    <property type="component" value="Unassembled WGS sequence"/>
</dbReference>
<keyword evidence="6 13" id="KW-0418">Kinase</keyword>
<dbReference type="NCBIfam" id="TIGR00147">
    <property type="entry name" value="YegS/Rv2252/BmrU family lipid kinase"/>
    <property type="match status" value="1"/>
</dbReference>
<feature type="domain" description="DAGKc" evidence="12">
    <location>
        <begin position="7"/>
        <end position="137"/>
    </location>
</feature>
<evidence type="ECO:0000259" key="12">
    <source>
        <dbReference type="PROSITE" id="PS50146"/>
    </source>
</evidence>
<protein>
    <submittedName>
        <fullName evidence="13">YegS/Rv2252/BmrU family lipid kinase</fullName>
    </submittedName>
</protein>
<keyword evidence="2" id="KW-0444">Lipid biosynthesis</keyword>
<dbReference type="InterPro" id="IPR016064">
    <property type="entry name" value="NAD/diacylglycerol_kinase_sf"/>
</dbReference>
<dbReference type="Gene3D" id="2.60.200.40">
    <property type="match status" value="1"/>
</dbReference>
<dbReference type="GO" id="GO:0005886">
    <property type="term" value="C:plasma membrane"/>
    <property type="evidence" value="ECO:0007669"/>
    <property type="project" value="TreeGrafter"/>
</dbReference>
<comment type="caution">
    <text evidence="13">The sequence shown here is derived from an EMBL/GenBank/DDBJ whole genome shotgun (WGS) entry which is preliminary data.</text>
</comment>
<keyword evidence="11" id="KW-1208">Phospholipid metabolism</keyword>
<evidence type="ECO:0000256" key="8">
    <source>
        <dbReference type="ARBA" id="ARBA00022842"/>
    </source>
</evidence>
<keyword evidence="4" id="KW-0479">Metal-binding</keyword>
<keyword evidence="7" id="KW-0067">ATP-binding</keyword>
<keyword evidence="10" id="KW-0594">Phospholipid biosynthesis</keyword>
<dbReference type="PROSITE" id="PS50146">
    <property type="entry name" value="DAGK"/>
    <property type="match status" value="1"/>
</dbReference>